<proteinExistence type="predicted"/>
<protein>
    <submittedName>
        <fullName evidence="2">Uncharacterized protein</fullName>
    </submittedName>
</protein>
<accession>A0A915Q754</accession>
<evidence type="ECO:0000313" key="2">
    <source>
        <dbReference type="WBParaSite" id="sdigi.contig76.g3717.t1"/>
    </source>
</evidence>
<reference evidence="2" key="1">
    <citation type="submission" date="2022-11" db="UniProtKB">
        <authorList>
            <consortium name="WormBaseParasite"/>
        </authorList>
    </citation>
    <scope>IDENTIFICATION</scope>
</reference>
<dbReference type="AlphaFoldDB" id="A0A915Q754"/>
<keyword evidence="1" id="KW-1185">Reference proteome</keyword>
<dbReference type="WBParaSite" id="sdigi.contig76.g3717.t1">
    <property type="protein sequence ID" value="sdigi.contig76.g3717.t1"/>
    <property type="gene ID" value="sdigi.contig76.g3717"/>
</dbReference>
<organism evidence="1 2">
    <name type="scientific">Setaria digitata</name>
    <dbReference type="NCBI Taxonomy" id="48799"/>
    <lineage>
        <taxon>Eukaryota</taxon>
        <taxon>Metazoa</taxon>
        <taxon>Ecdysozoa</taxon>
        <taxon>Nematoda</taxon>
        <taxon>Chromadorea</taxon>
        <taxon>Rhabditida</taxon>
        <taxon>Spirurina</taxon>
        <taxon>Spiruromorpha</taxon>
        <taxon>Filarioidea</taxon>
        <taxon>Setariidae</taxon>
        <taxon>Setaria</taxon>
    </lineage>
</organism>
<evidence type="ECO:0000313" key="1">
    <source>
        <dbReference type="Proteomes" id="UP000887581"/>
    </source>
</evidence>
<dbReference type="Proteomes" id="UP000887581">
    <property type="component" value="Unplaced"/>
</dbReference>
<name>A0A915Q754_9BILA</name>
<sequence>MVLSIFCLDTHNDNIEKRTCPNAVNLFLPYSTSKSKLLTSKCLMICETFMGGRDIVEVPKVTGKQTINSMEVLKTTLMRNGMSTRKGTDNIQQFRNLMFPKRGPWLTIARLAPRPVKYQKQHNATRISAYYS</sequence>